<sequence length="216" mass="24353">MEINEDILKGLLYASHHLEGQLIFPITNTPIYENTPRYTAVDALALISIEHSASLRFLIAHAKCNTSAFALFRLQYEALVKSLWAFYVASDEQLDLIVGELSEERAERNNKELPPISKMLQQLEAKNTPAHSAVQQLIEFKDISWKALNSYVHSGLHAVKRSMHGYPPELIFPIIRQSNNLMCLAAYTLAVITGNKLVIDGVSTTRKKFKDCLQLD</sequence>
<dbReference type="AlphaFoldDB" id="N8Q8R5"/>
<dbReference type="InterPro" id="IPR054257">
    <property type="entry name" value="DUF6988"/>
</dbReference>
<reference evidence="1 2" key="1">
    <citation type="submission" date="2013-02" db="EMBL/GenBank/DDBJ databases">
        <title>The Genome Sequence of Acinetobacter sp. ANC 3994.</title>
        <authorList>
            <consortium name="The Broad Institute Genome Sequencing Platform"/>
            <consortium name="The Broad Institute Genome Sequencing Center for Infectious Disease"/>
            <person name="Cerqueira G."/>
            <person name="Feldgarden M."/>
            <person name="Courvalin P."/>
            <person name="Perichon B."/>
            <person name="Grillot-Courvalin C."/>
            <person name="Clermont D."/>
            <person name="Rocha E."/>
            <person name="Yoon E.-J."/>
            <person name="Nemec A."/>
            <person name="Walker B."/>
            <person name="Young S.K."/>
            <person name="Zeng Q."/>
            <person name="Gargeya S."/>
            <person name="Fitzgerald M."/>
            <person name="Haas B."/>
            <person name="Abouelleil A."/>
            <person name="Alvarado L."/>
            <person name="Arachchi H.M."/>
            <person name="Berlin A.M."/>
            <person name="Chapman S.B."/>
            <person name="Dewar J."/>
            <person name="Goldberg J."/>
            <person name="Griggs A."/>
            <person name="Gujja S."/>
            <person name="Hansen M."/>
            <person name="Howarth C."/>
            <person name="Imamovic A."/>
            <person name="Larimer J."/>
            <person name="McCowan C."/>
            <person name="Murphy C."/>
            <person name="Neiman D."/>
            <person name="Pearson M."/>
            <person name="Priest M."/>
            <person name="Roberts A."/>
            <person name="Saif S."/>
            <person name="Shea T."/>
            <person name="Sisk P."/>
            <person name="Sykes S."/>
            <person name="Wortman J."/>
            <person name="Nusbaum C."/>
            <person name="Birren B."/>
        </authorList>
    </citation>
    <scope>NUCLEOTIDE SEQUENCE [LARGE SCALE GENOMIC DNA]</scope>
    <source>
        <strain evidence="1 2">ANC 3994</strain>
    </source>
</reference>
<dbReference type="PATRIC" id="fig|1217715.3.peg.2363"/>
<comment type="caution">
    <text evidence="1">The sequence shown here is derived from an EMBL/GenBank/DDBJ whole genome shotgun (WGS) entry which is preliminary data.</text>
</comment>
<dbReference type="Proteomes" id="UP000013086">
    <property type="component" value="Unassembled WGS sequence"/>
</dbReference>
<dbReference type="Pfam" id="PF22491">
    <property type="entry name" value="DUF6988"/>
    <property type="match status" value="1"/>
</dbReference>
<dbReference type="HOGENOM" id="CLU_102873_0_0_6"/>
<evidence type="ECO:0000313" key="1">
    <source>
        <dbReference type="EMBL" id="ENU19563.1"/>
    </source>
</evidence>
<name>N8Q8R5_9GAMM</name>
<dbReference type="EMBL" id="APOH01000015">
    <property type="protein sequence ID" value="ENU19563.1"/>
    <property type="molecule type" value="Genomic_DNA"/>
</dbReference>
<protein>
    <submittedName>
        <fullName evidence="1">Uncharacterized protein</fullName>
    </submittedName>
</protein>
<organism evidence="1 2">
    <name type="scientific">Acinetobacter bohemicus ANC 3994</name>
    <dbReference type="NCBI Taxonomy" id="1217715"/>
    <lineage>
        <taxon>Bacteria</taxon>
        <taxon>Pseudomonadati</taxon>
        <taxon>Pseudomonadota</taxon>
        <taxon>Gammaproteobacteria</taxon>
        <taxon>Moraxellales</taxon>
        <taxon>Moraxellaceae</taxon>
        <taxon>Acinetobacter</taxon>
    </lineage>
</organism>
<gene>
    <name evidence="1" type="ORF">F994_02423</name>
</gene>
<accession>N8Q8R5</accession>
<dbReference type="RefSeq" id="WP_004648948.1">
    <property type="nucleotide sequence ID" value="NZ_KB849164.1"/>
</dbReference>
<proteinExistence type="predicted"/>
<dbReference type="eggNOG" id="ENOG50313IZ">
    <property type="taxonomic scope" value="Bacteria"/>
</dbReference>
<evidence type="ECO:0000313" key="2">
    <source>
        <dbReference type="Proteomes" id="UP000013086"/>
    </source>
</evidence>